<dbReference type="Gene3D" id="3.40.50.1000">
    <property type="entry name" value="HAD superfamily/HAD-like"/>
    <property type="match status" value="1"/>
</dbReference>
<dbReference type="NCBIfam" id="TIGR01681">
    <property type="entry name" value="HAD-SF-IIIC"/>
    <property type="match status" value="1"/>
</dbReference>
<comment type="caution">
    <text evidence="3">The sequence shown here is derived from an EMBL/GenBank/DDBJ whole genome shotgun (WGS) entry which is preliminary data.</text>
</comment>
<dbReference type="SUPFAM" id="SSF56784">
    <property type="entry name" value="HAD-like"/>
    <property type="match status" value="1"/>
</dbReference>
<dbReference type="RefSeq" id="WP_146840452.1">
    <property type="nucleotide sequence ID" value="NZ_BJVQ01000082.1"/>
</dbReference>
<name>A0A511FGX1_9CELL</name>
<evidence type="ECO:0000313" key="6">
    <source>
        <dbReference type="Proteomes" id="UP000564629"/>
    </source>
</evidence>
<feature type="region of interest" description="Disordered" evidence="1">
    <location>
        <begin position="582"/>
        <end position="602"/>
    </location>
</feature>
<dbReference type="Proteomes" id="UP000321723">
    <property type="component" value="Unassembled WGS sequence"/>
</dbReference>
<dbReference type="AlphaFoldDB" id="A0A511FGX1"/>
<dbReference type="OrthoDB" id="323926at2"/>
<keyword evidence="5" id="KW-1185">Reference proteome</keyword>
<dbReference type="Gene3D" id="3.40.50.1110">
    <property type="entry name" value="SGNH hydrolase"/>
    <property type="match status" value="1"/>
</dbReference>
<dbReference type="NCBIfam" id="TIGR01686">
    <property type="entry name" value="FkbH"/>
    <property type="match status" value="1"/>
</dbReference>
<dbReference type="InterPro" id="IPR049369">
    <property type="entry name" value="BF1531-like_N"/>
</dbReference>
<proteinExistence type="predicted"/>
<feature type="domain" description="BF1531-like N-terminal" evidence="2">
    <location>
        <begin position="63"/>
        <end position="251"/>
    </location>
</feature>
<dbReference type="Pfam" id="PF21211">
    <property type="entry name" value="FkbH_N"/>
    <property type="match status" value="1"/>
</dbReference>
<reference evidence="3 5" key="1">
    <citation type="submission" date="2019-07" db="EMBL/GenBank/DDBJ databases">
        <title>Whole genome shotgun sequence of Cellulomonas hominis NBRC 16055.</title>
        <authorList>
            <person name="Hosoyama A."/>
            <person name="Uohara A."/>
            <person name="Ohji S."/>
            <person name="Ichikawa N."/>
        </authorList>
    </citation>
    <scope>NUCLEOTIDE SEQUENCE [LARGE SCALE GENOMIC DNA]</scope>
    <source>
        <strain evidence="3 5">NBRC 16055</strain>
    </source>
</reference>
<dbReference type="EMBL" id="BJVQ01000082">
    <property type="protein sequence ID" value="GEL48463.1"/>
    <property type="molecule type" value="Genomic_DNA"/>
</dbReference>
<dbReference type="Proteomes" id="UP000564629">
    <property type="component" value="Unassembled WGS sequence"/>
</dbReference>
<dbReference type="InterPro" id="IPR036412">
    <property type="entry name" value="HAD-like_sf"/>
</dbReference>
<protein>
    <submittedName>
        <fullName evidence="4">FkbH-like protein</fullName>
    </submittedName>
    <submittedName>
        <fullName evidence="3">Methoxymalonyl-ACP biosynthesis protein FkbH</fullName>
    </submittedName>
</protein>
<evidence type="ECO:0000259" key="2">
    <source>
        <dbReference type="Pfam" id="PF21211"/>
    </source>
</evidence>
<gene>
    <name evidence="3" type="ORF">CHO01_35790</name>
    <name evidence="4" type="ORF">HNR08_003544</name>
</gene>
<dbReference type="InterPro" id="IPR010033">
    <property type="entry name" value="HAD_SF_ppase_IIIC"/>
</dbReference>
<sequence length="631" mass="67277">MKAYLDQALAHRTASDAPAALHALARLARTEPDFTTWATADRLLGRLRATGALDTWAGRTVRLALASSHTSGQLAAALRVAALAHGIALETYETGYRAYEQTILDPTSDLYAFAPDVVLLVIDQRDLRLPEVSDDPEGDVAAEVARWRGLWATLTERTGATIVQTTFAPTPDDALGDLGAVHPGGRRRLVRAVNAALADALPADVHLVDAELVAAEVGIPVWSDERFWFASKHAVGLGAVGPLAVRAMDVVAAARGLSRKVVVLDLDNTLWGGVIGEDGLAGIALGGGPAGEAFVAFQRYVSALRRRGLVLAVSSKNNTDDARLPFTEHPEMVLSLEDFVAFEASWDDKPSALRAIAADLDLGLDALVFVDDNPLERERVHHELPEVAVVDLPTDPSGYVRALRRFPGLQTVALSEEDSRRTEQYRARRRARDHAAGAGTAEEFLAGLEMTATIETLAATNLARIVQLIGKTNQLNLTGRRHTTAAVEALAAAPGAVVWGMRVRDRFDDHGLVAALIAVPDGDDLVIDTFVMSCRVLGRTAENALLAALADHARDRGHARVVAHYVPSGRNAPAAPILPGTGFSPVDDPGARDEHGHGPTQTWELTAGHAPRRPGYITVVLPDAAPQTTTA</sequence>
<dbReference type="InterPro" id="IPR036514">
    <property type="entry name" value="SGNH_hydro_sf"/>
</dbReference>
<reference evidence="4 6" key="2">
    <citation type="submission" date="2020-08" db="EMBL/GenBank/DDBJ databases">
        <title>Sequencing the genomes of 1000 actinobacteria strains.</title>
        <authorList>
            <person name="Klenk H.-P."/>
        </authorList>
    </citation>
    <scope>NUCLEOTIDE SEQUENCE [LARGE SCALE GENOMIC DNA]</scope>
    <source>
        <strain evidence="4 6">DSM 9581</strain>
    </source>
</reference>
<dbReference type="EMBL" id="JACHDN010000001">
    <property type="protein sequence ID" value="MBB5474808.1"/>
    <property type="molecule type" value="Genomic_DNA"/>
</dbReference>
<evidence type="ECO:0000256" key="1">
    <source>
        <dbReference type="SAM" id="MobiDB-lite"/>
    </source>
</evidence>
<evidence type="ECO:0000313" key="5">
    <source>
        <dbReference type="Proteomes" id="UP000321723"/>
    </source>
</evidence>
<evidence type="ECO:0000313" key="4">
    <source>
        <dbReference type="EMBL" id="MBB5474808.1"/>
    </source>
</evidence>
<accession>A0A511FGX1</accession>
<organism evidence="3 5">
    <name type="scientific">Cellulomonas hominis</name>
    <dbReference type="NCBI Taxonomy" id="156981"/>
    <lineage>
        <taxon>Bacteria</taxon>
        <taxon>Bacillati</taxon>
        <taxon>Actinomycetota</taxon>
        <taxon>Actinomycetes</taxon>
        <taxon>Micrococcales</taxon>
        <taxon>Cellulomonadaceae</taxon>
        <taxon>Cellulomonas</taxon>
    </lineage>
</organism>
<evidence type="ECO:0000313" key="3">
    <source>
        <dbReference type="EMBL" id="GEL48463.1"/>
    </source>
</evidence>
<dbReference type="InterPro" id="IPR023214">
    <property type="entry name" value="HAD_sf"/>
</dbReference>
<dbReference type="InterPro" id="IPR010037">
    <property type="entry name" value="FkbH_domain"/>
</dbReference>